<keyword evidence="7" id="KW-0067">ATP-binding</keyword>
<evidence type="ECO:0000256" key="8">
    <source>
        <dbReference type="ARBA" id="ARBA00023012"/>
    </source>
</evidence>
<gene>
    <name evidence="10" type="ORF">FAZ15_15695</name>
</gene>
<dbReference type="GO" id="GO:0016020">
    <property type="term" value="C:membrane"/>
    <property type="evidence" value="ECO:0007669"/>
    <property type="project" value="InterPro"/>
</dbReference>
<keyword evidence="6" id="KW-0418">Kinase</keyword>
<comment type="catalytic activity">
    <reaction evidence="1">
        <text>ATP + protein L-histidine = ADP + protein N-phospho-L-histidine.</text>
        <dbReference type="EC" id="2.7.13.3"/>
    </reaction>
</comment>
<evidence type="ECO:0000256" key="2">
    <source>
        <dbReference type="ARBA" id="ARBA00012438"/>
    </source>
</evidence>
<keyword evidence="5" id="KW-0547">Nucleotide-binding</keyword>
<dbReference type="InterPro" id="IPR035965">
    <property type="entry name" value="PAS-like_dom_sf"/>
</dbReference>
<keyword evidence="11" id="KW-1185">Reference proteome</keyword>
<dbReference type="CDD" id="cd16917">
    <property type="entry name" value="HATPase_UhpB-NarQ-NarX-like"/>
    <property type="match status" value="1"/>
</dbReference>
<evidence type="ECO:0000256" key="4">
    <source>
        <dbReference type="ARBA" id="ARBA00022679"/>
    </source>
</evidence>
<dbReference type="GO" id="GO:0046983">
    <property type="term" value="F:protein dimerization activity"/>
    <property type="evidence" value="ECO:0007669"/>
    <property type="project" value="InterPro"/>
</dbReference>
<evidence type="ECO:0000259" key="9">
    <source>
        <dbReference type="PROSITE" id="PS50112"/>
    </source>
</evidence>
<organism evidence="10 11">
    <name type="scientific">Sphingobacterium olei</name>
    <dbReference type="NCBI Taxonomy" id="2571155"/>
    <lineage>
        <taxon>Bacteria</taxon>
        <taxon>Pseudomonadati</taxon>
        <taxon>Bacteroidota</taxon>
        <taxon>Sphingobacteriia</taxon>
        <taxon>Sphingobacteriales</taxon>
        <taxon>Sphingobacteriaceae</taxon>
        <taxon>Sphingobacterium</taxon>
    </lineage>
</organism>
<dbReference type="Gene3D" id="3.30.565.10">
    <property type="entry name" value="Histidine kinase-like ATPase, C-terminal domain"/>
    <property type="match status" value="1"/>
</dbReference>
<dbReference type="SMART" id="SM00387">
    <property type="entry name" value="HATPase_c"/>
    <property type="match status" value="1"/>
</dbReference>
<dbReference type="AlphaFoldDB" id="A0A4U0NKR1"/>
<keyword evidence="3" id="KW-0597">Phosphoprotein</keyword>
<dbReference type="SUPFAM" id="SSF55874">
    <property type="entry name" value="ATPase domain of HSP90 chaperone/DNA topoisomerase II/histidine kinase"/>
    <property type="match status" value="1"/>
</dbReference>
<protein>
    <recommendedName>
        <fullName evidence="2">histidine kinase</fullName>
        <ecNumber evidence="2">2.7.13.3</ecNumber>
    </recommendedName>
</protein>
<dbReference type="InterPro" id="IPR011712">
    <property type="entry name" value="Sig_transdc_His_kin_sub3_dim/P"/>
</dbReference>
<dbReference type="InterPro" id="IPR000014">
    <property type="entry name" value="PAS"/>
</dbReference>
<dbReference type="InterPro" id="IPR050482">
    <property type="entry name" value="Sensor_HK_TwoCompSys"/>
</dbReference>
<feature type="domain" description="PAS" evidence="9">
    <location>
        <begin position="50"/>
        <end position="105"/>
    </location>
</feature>
<evidence type="ECO:0000256" key="7">
    <source>
        <dbReference type="ARBA" id="ARBA00022840"/>
    </source>
</evidence>
<dbReference type="GO" id="GO:0000155">
    <property type="term" value="F:phosphorelay sensor kinase activity"/>
    <property type="evidence" value="ECO:0007669"/>
    <property type="project" value="InterPro"/>
</dbReference>
<evidence type="ECO:0000256" key="6">
    <source>
        <dbReference type="ARBA" id="ARBA00022777"/>
    </source>
</evidence>
<name>A0A4U0NKR1_9SPHI</name>
<evidence type="ECO:0000313" key="11">
    <source>
        <dbReference type="Proteomes" id="UP000306808"/>
    </source>
</evidence>
<evidence type="ECO:0000313" key="10">
    <source>
        <dbReference type="EMBL" id="TJZ54906.1"/>
    </source>
</evidence>
<dbReference type="InterPro" id="IPR036890">
    <property type="entry name" value="HATPase_C_sf"/>
</dbReference>
<evidence type="ECO:0000256" key="3">
    <source>
        <dbReference type="ARBA" id="ARBA00022553"/>
    </source>
</evidence>
<evidence type="ECO:0000256" key="1">
    <source>
        <dbReference type="ARBA" id="ARBA00000085"/>
    </source>
</evidence>
<comment type="caution">
    <text evidence="10">The sequence shown here is derived from an EMBL/GenBank/DDBJ whole genome shotgun (WGS) entry which is preliminary data.</text>
</comment>
<dbReference type="SUPFAM" id="SSF55785">
    <property type="entry name" value="PYP-like sensor domain (PAS domain)"/>
    <property type="match status" value="1"/>
</dbReference>
<evidence type="ECO:0000256" key="5">
    <source>
        <dbReference type="ARBA" id="ARBA00022741"/>
    </source>
</evidence>
<sequence length="364" mass="41940">MEENINALPEKRILMEYREINSGIQDDLSAESFDNFLKFLDLFTLGPLGYMLIDRNAKIVHLNRRSQEILGVQSEDLLDSSLYGGLYSGSAKALENILQKEQENTLFSIKLHVNYADSAQEYLYFYIKKIRIADNDDLYILLISTVSVFASEIDIEFSFMQAVIDAQDKEREQLGSILHDSLAQVLYGIRLSLQHFLLKNPEFKNNIQPIKGMLDEAIHQIRDLSKDLAPSVLKDFGLKKAIMDMVDRIHVPQLDIHTYMEEEIRLPYDYEFGVFRIIQELLNNCLKHSNASEIWIRLFREDENLIIEVKDNGQGFLKDVDECMLKGTGLRNIKNRVEVMKGILSIDYDGSGCVVKVVFKNKVK</sequence>
<dbReference type="RefSeq" id="WP_136902265.1">
    <property type="nucleotide sequence ID" value="NZ_SUME01000006.1"/>
</dbReference>
<dbReference type="EMBL" id="SUME01000006">
    <property type="protein sequence ID" value="TJZ54906.1"/>
    <property type="molecule type" value="Genomic_DNA"/>
</dbReference>
<dbReference type="PANTHER" id="PTHR24421:SF10">
    <property type="entry name" value="NITRATE_NITRITE SENSOR PROTEIN NARQ"/>
    <property type="match status" value="1"/>
</dbReference>
<dbReference type="InterPro" id="IPR003594">
    <property type="entry name" value="HATPase_dom"/>
</dbReference>
<dbReference type="GO" id="GO:0005524">
    <property type="term" value="F:ATP binding"/>
    <property type="evidence" value="ECO:0007669"/>
    <property type="project" value="UniProtKB-KW"/>
</dbReference>
<dbReference type="EC" id="2.7.13.3" evidence="2"/>
<dbReference type="Pfam" id="PF07730">
    <property type="entry name" value="HisKA_3"/>
    <property type="match status" value="1"/>
</dbReference>
<dbReference type="PROSITE" id="PS50112">
    <property type="entry name" value="PAS"/>
    <property type="match status" value="1"/>
</dbReference>
<keyword evidence="8" id="KW-0902">Two-component regulatory system</keyword>
<dbReference type="Pfam" id="PF02518">
    <property type="entry name" value="HATPase_c"/>
    <property type="match status" value="1"/>
</dbReference>
<keyword evidence="4" id="KW-0808">Transferase</keyword>
<accession>A0A4U0NKR1</accession>
<dbReference type="PANTHER" id="PTHR24421">
    <property type="entry name" value="NITRATE/NITRITE SENSOR PROTEIN NARX-RELATED"/>
    <property type="match status" value="1"/>
</dbReference>
<proteinExistence type="predicted"/>
<reference evidence="10 11" key="1">
    <citation type="submission" date="2019-04" db="EMBL/GenBank/DDBJ databases">
        <title>Sphingobacterium olei sp. nov., isolated from oil-contaminated soil.</title>
        <authorList>
            <person name="Liu B."/>
        </authorList>
    </citation>
    <scope>NUCLEOTIDE SEQUENCE [LARGE SCALE GENOMIC DNA]</scope>
    <source>
        <strain evidence="10 11">HAL-9</strain>
    </source>
</reference>
<dbReference type="OrthoDB" id="5401121at2"/>
<dbReference type="Proteomes" id="UP000306808">
    <property type="component" value="Unassembled WGS sequence"/>
</dbReference>